<feature type="domain" description="Mannitol dehydrogenase C-terminal" evidence="4">
    <location>
        <begin position="284"/>
        <end position="476"/>
    </location>
</feature>
<dbReference type="NCBIfam" id="NF011611">
    <property type="entry name" value="PRK15037.1"/>
    <property type="match status" value="1"/>
</dbReference>
<evidence type="ECO:0000256" key="2">
    <source>
        <dbReference type="ARBA" id="ARBA00023027"/>
    </source>
</evidence>
<dbReference type="EMBL" id="NOWC01000024">
    <property type="protein sequence ID" value="OZS73228.1"/>
    <property type="molecule type" value="Genomic_DNA"/>
</dbReference>
<organism evidence="5 6">
    <name type="scientific">Providencia rettgeri</name>
    <dbReference type="NCBI Taxonomy" id="587"/>
    <lineage>
        <taxon>Bacteria</taxon>
        <taxon>Pseudomonadati</taxon>
        <taxon>Pseudomonadota</taxon>
        <taxon>Gammaproteobacteria</taxon>
        <taxon>Enterobacterales</taxon>
        <taxon>Morganellaceae</taxon>
        <taxon>Providencia</taxon>
    </lineage>
</organism>
<dbReference type="PANTHER" id="PTHR43362">
    <property type="entry name" value="MANNITOL DEHYDROGENASE DSF1-RELATED"/>
    <property type="match status" value="1"/>
</dbReference>
<dbReference type="PROSITE" id="PS00974">
    <property type="entry name" value="MANNITOL_DHGENASE"/>
    <property type="match status" value="1"/>
</dbReference>
<evidence type="ECO:0000313" key="5">
    <source>
        <dbReference type="EMBL" id="OZS73228.1"/>
    </source>
</evidence>
<dbReference type="InterPro" id="IPR036291">
    <property type="entry name" value="NAD(P)-bd_dom_sf"/>
</dbReference>
<evidence type="ECO:0000259" key="3">
    <source>
        <dbReference type="Pfam" id="PF01232"/>
    </source>
</evidence>
<dbReference type="Gene3D" id="3.40.50.720">
    <property type="entry name" value="NAD(P)-binding Rossmann-like Domain"/>
    <property type="match status" value="1"/>
</dbReference>
<feature type="domain" description="Mannitol dehydrogenase N-terminal" evidence="3">
    <location>
        <begin position="25"/>
        <end position="275"/>
    </location>
</feature>
<reference evidence="5 6" key="1">
    <citation type="submission" date="2017-07" db="EMBL/GenBank/DDBJ databases">
        <title>blaIMP-27 on transferable plasmids in Proteus mirabilis and Providencia rettgeri.</title>
        <authorList>
            <person name="Potter R."/>
        </authorList>
    </citation>
    <scope>NUCLEOTIDE SEQUENCE [LARGE SCALE GENOMIC DNA]</scope>
    <source>
        <strain evidence="5 6">PR1</strain>
    </source>
</reference>
<dbReference type="InterPro" id="IPR013131">
    <property type="entry name" value="Mannitol_DH_N"/>
</dbReference>
<dbReference type="Pfam" id="PF01232">
    <property type="entry name" value="Mannitol_dh"/>
    <property type="match status" value="1"/>
</dbReference>
<dbReference type="InterPro" id="IPR013118">
    <property type="entry name" value="Mannitol_DH_C"/>
</dbReference>
<evidence type="ECO:0000259" key="4">
    <source>
        <dbReference type="Pfam" id="PF08125"/>
    </source>
</evidence>
<dbReference type="Pfam" id="PF08125">
    <property type="entry name" value="Mannitol_dh_C"/>
    <property type="match status" value="1"/>
</dbReference>
<keyword evidence="2" id="KW-0520">NAD</keyword>
<dbReference type="Proteomes" id="UP000216001">
    <property type="component" value="Unassembled WGS sequence"/>
</dbReference>
<gene>
    <name evidence="5" type="ORF">CHI95_17710</name>
</gene>
<dbReference type="Gene3D" id="1.10.1040.10">
    <property type="entry name" value="N-(1-d-carboxylethyl)-l-norvaline Dehydrogenase, domain 2"/>
    <property type="match status" value="1"/>
</dbReference>
<dbReference type="PANTHER" id="PTHR43362:SF7">
    <property type="entry name" value="D-MANNONATE OXIDOREDUCTASE"/>
    <property type="match status" value="1"/>
</dbReference>
<dbReference type="InterPro" id="IPR000669">
    <property type="entry name" value="Mannitol_DH"/>
</dbReference>
<dbReference type="InterPro" id="IPR013328">
    <property type="entry name" value="6PGD_dom2"/>
</dbReference>
<sequence length="494" mass="55918">MPHTPHLNNQTFQPVQEVKPLLIPRIVHLGCGAFHRAHQALYTHLLFEQFLSNWGYCEINLMSDSGAVLINQLNKYNGHYTLLEKDEEKSTVRTIKVIKEAMHPRIDGIDAVVEKMASPDTAIISLTVTEKGYCLSPATDLLNLSHPNIQHDIAHPTKPRSVLGYIVASLRLRFQRQQPPITILSCDNIRKNGEAARRAIVGLAAQQDKQLAQWIDQHISFPSTMVDRIVPAMTQESYAEIKQLIGRDDPCAIICESFRQWVIEDNFVNGRPDWQHVGAQFVPDVTPYEMMKLRMLNGSHSFLAYLGYLGGYEFISDAMQNSDYSRAAYSLIINEQAPTLFIPDNTTLLQYTQTLIKRFSNKTIKHKTAQIAADGSQKLPQRLLDSIMWHQKHGSDYTFLALGVAAWMKYVSGQDEQGNAIDIKDPLQHKFAEIYHLCGVGLEAVDRLLAINAIFPLEFSQNQDIVKNVKTAYQQLISVGARETVKHYLQQTVK</sequence>
<protein>
    <submittedName>
        <fullName evidence="5">Fructuronate reductase</fullName>
    </submittedName>
</protein>
<comment type="caution">
    <text evidence="5">The sequence shown here is derived from an EMBL/GenBank/DDBJ whole genome shotgun (WGS) entry which is preliminary data.</text>
</comment>
<dbReference type="GO" id="GO:0042840">
    <property type="term" value="P:D-glucuronate catabolic process"/>
    <property type="evidence" value="ECO:0007669"/>
    <property type="project" value="TreeGrafter"/>
</dbReference>
<dbReference type="AlphaFoldDB" id="A0A264VPC7"/>
<dbReference type="RefSeq" id="WP_094962415.1">
    <property type="nucleotide sequence ID" value="NZ_AP022371.1"/>
</dbReference>
<dbReference type="InterPro" id="IPR008927">
    <property type="entry name" value="6-PGluconate_DH-like_C_sf"/>
</dbReference>
<dbReference type="PRINTS" id="PR00084">
    <property type="entry name" value="MTLDHDRGNASE"/>
</dbReference>
<evidence type="ECO:0000313" key="6">
    <source>
        <dbReference type="Proteomes" id="UP000216001"/>
    </source>
</evidence>
<dbReference type="InterPro" id="IPR050988">
    <property type="entry name" value="Mannitol_DH/Oxidoreductase"/>
</dbReference>
<evidence type="ECO:0000256" key="1">
    <source>
        <dbReference type="ARBA" id="ARBA00023002"/>
    </source>
</evidence>
<dbReference type="GO" id="GO:0008866">
    <property type="term" value="F:fructuronate reductase activity"/>
    <property type="evidence" value="ECO:0007669"/>
    <property type="project" value="TreeGrafter"/>
</dbReference>
<dbReference type="GO" id="GO:0019594">
    <property type="term" value="P:mannitol metabolic process"/>
    <property type="evidence" value="ECO:0007669"/>
    <property type="project" value="InterPro"/>
</dbReference>
<proteinExistence type="predicted"/>
<dbReference type="InterPro" id="IPR023027">
    <property type="entry name" value="Mannitol_DH_CS"/>
</dbReference>
<dbReference type="SUPFAM" id="SSF51735">
    <property type="entry name" value="NAD(P)-binding Rossmann-fold domains"/>
    <property type="match status" value="1"/>
</dbReference>
<keyword evidence="1" id="KW-0560">Oxidoreductase</keyword>
<accession>A0A264VPC7</accession>
<name>A0A264VPC7_PRORE</name>
<dbReference type="SUPFAM" id="SSF48179">
    <property type="entry name" value="6-phosphogluconate dehydrogenase C-terminal domain-like"/>
    <property type="match status" value="1"/>
</dbReference>
<dbReference type="GeneID" id="92275804"/>